<proteinExistence type="predicted"/>
<organism evidence="1 2">
    <name type="scientific">Piscinibacter terrae</name>
    <dbReference type="NCBI Taxonomy" id="2496871"/>
    <lineage>
        <taxon>Bacteria</taxon>
        <taxon>Pseudomonadati</taxon>
        <taxon>Pseudomonadota</taxon>
        <taxon>Betaproteobacteria</taxon>
        <taxon>Burkholderiales</taxon>
        <taxon>Sphaerotilaceae</taxon>
        <taxon>Piscinibacter</taxon>
    </lineage>
</organism>
<comment type="caution">
    <text evidence="1">The sequence shown here is derived from an EMBL/GenBank/DDBJ whole genome shotgun (WGS) entry which is preliminary data.</text>
</comment>
<dbReference type="GO" id="GO:0004190">
    <property type="term" value="F:aspartic-type endopeptidase activity"/>
    <property type="evidence" value="ECO:0007669"/>
    <property type="project" value="InterPro"/>
</dbReference>
<keyword evidence="1" id="KW-0378">Hydrolase</keyword>
<dbReference type="InterPro" id="IPR034122">
    <property type="entry name" value="Retropepsin-like_bacterial"/>
</dbReference>
<dbReference type="InterPro" id="IPR021109">
    <property type="entry name" value="Peptidase_aspartic_dom_sf"/>
</dbReference>
<dbReference type="NCBIfam" id="TIGR02281">
    <property type="entry name" value="clan_AA_DTGA"/>
    <property type="match status" value="1"/>
</dbReference>
<keyword evidence="2" id="KW-1185">Reference proteome</keyword>
<dbReference type="GO" id="GO:0006508">
    <property type="term" value="P:proteolysis"/>
    <property type="evidence" value="ECO:0007669"/>
    <property type="project" value="UniProtKB-KW"/>
</dbReference>
<dbReference type="Pfam" id="PF13975">
    <property type="entry name" value="gag-asp_proteas"/>
    <property type="match status" value="1"/>
</dbReference>
<dbReference type="Proteomes" id="UP000267464">
    <property type="component" value="Unassembled WGS sequence"/>
</dbReference>
<sequence length="199" mass="20648">MSLAAGAQTVSLSGSMGDKALLVINGTPRTLAAGASFQNVKVISVAAGEAVVEMDGKRSTLTLGGAQVNLGRGDSEGSGSRIVLTAGSGGHFVTGGSINGRAVSFMVDTGATMVAMSESDAERIGLKYKSGERGLANTANGQVPVYRVNLNTVRVGDVQVYNVDALVVPMPMPNVLLGNSFLTRFQMKRENDVLTLERR</sequence>
<dbReference type="PROSITE" id="PS00141">
    <property type="entry name" value="ASP_PROTEASE"/>
    <property type="match status" value="1"/>
</dbReference>
<dbReference type="CDD" id="cd05483">
    <property type="entry name" value="retropepsin_like_bacteria"/>
    <property type="match status" value="1"/>
</dbReference>
<dbReference type="EMBL" id="QUSW01000001">
    <property type="protein sequence ID" value="RQP26818.1"/>
    <property type="molecule type" value="Genomic_DNA"/>
</dbReference>
<dbReference type="SUPFAM" id="SSF50630">
    <property type="entry name" value="Acid proteases"/>
    <property type="match status" value="1"/>
</dbReference>
<name>A0A3N7HWQ3_9BURK</name>
<dbReference type="OrthoDB" id="185963at2"/>
<accession>A0A3N7HWQ3</accession>
<reference evidence="1 2" key="1">
    <citation type="submission" date="2018-08" db="EMBL/GenBank/DDBJ databases">
        <authorList>
            <person name="Khan S.A."/>
            <person name="Jeon C.O."/>
            <person name="Chun B.H."/>
            <person name="Jeong S.E."/>
        </authorList>
    </citation>
    <scope>NUCLEOTIDE SEQUENCE [LARGE SCALE GENOMIC DNA]</scope>
    <source>
        <strain evidence="1 2">S-16</strain>
    </source>
</reference>
<dbReference type="InterPro" id="IPR001969">
    <property type="entry name" value="Aspartic_peptidase_AS"/>
</dbReference>
<evidence type="ECO:0000313" key="1">
    <source>
        <dbReference type="EMBL" id="RQP26818.1"/>
    </source>
</evidence>
<protein>
    <submittedName>
        <fullName evidence="1">TIGR02281 family clan AA aspartic protease</fullName>
        <ecNumber evidence="1">3.4.23.-</ecNumber>
    </submittedName>
</protein>
<dbReference type="Gene3D" id="2.40.70.10">
    <property type="entry name" value="Acid Proteases"/>
    <property type="match status" value="1"/>
</dbReference>
<gene>
    <name evidence="1" type="ORF">DZC73_03175</name>
</gene>
<dbReference type="EC" id="3.4.23.-" evidence="1"/>
<evidence type="ECO:0000313" key="2">
    <source>
        <dbReference type="Proteomes" id="UP000267464"/>
    </source>
</evidence>
<dbReference type="AlphaFoldDB" id="A0A3N7HWQ3"/>
<reference evidence="1 2" key="2">
    <citation type="submission" date="2018-12" db="EMBL/GenBank/DDBJ databases">
        <title>Rhizobacter gummiphilus sp. nov., a rubber-degrading bacterium isolated from the soil of a botanical garden in Japan.</title>
        <authorList>
            <person name="Shunsuke S.S."/>
        </authorList>
    </citation>
    <scope>NUCLEOTIDE SEQUENCE [LARGE SCALE GENOMIC DNA]</scope>
    <source>
        <strain evidence="1 2">S-16</strain>
    </source>
</reference>
<keyword evidence="1" id="KW-0645">Protease</keyword>
<dbReference type="InterPro" id="IPR011969">
    <property type="entry name" value="Clan_AA_Asp_peptidase_C"/>
</dbReference>